<dbReference type="InterPro" id="IPR036020">
    <property type="entry name" value="WW_dom_sf"/>
</dbReference>
<dbReference type="InterPro" id="IPR001202">
    <property type="entry name" value="WW_dom"/>
</dbReference>
<dbReference type="Gene3D" id="2.30.42.10">
    <property type="match status" value="1"/>
</dbReference>
<dbReference type="SMART" id="SM00228">
    <property type="entry name" value="PDZ"/>
    <property type="match status" value="1"/>
</dbReference>
<dbReference type="InterPro" id="IPR001478">
    <property type="entry name" value="PDZ"/>
</dbReference>
<sequence length="615" mass="67732">MSLTLTEEQSMKTKSNDTSLDSKENVEEDVREAELIIFDNTTEGLGLKICGGCSDNGQEVYGIFIKRVLPHGLAESTGEVFDGDLILEVNGQSMQGVTYERAVSMLRQASASNHVELVITRDADARREFTEYLTKFAPIPSPFMTGDHSNGSAIIETGAEIKLGSSLKDVHYQQDNSSFEQHITIFADNNGNVSPTSSCADEIVNHMGEPFSSSLLFSRPVSTASRSKELITDSLDSLLSKKLAQDPGLKLHIDQLESALTNLGLQLTPSNLTLLRQHLNIDITGMVRFEEFVEAAKIVFQNDLGALKARLTPQIPSENTQVIKVSEDYASIVRERDQLREEIASLKEELQSRSQSGQNAEEQLLLIRKQAQSSIEEVRSLKSKLHLAEQAQAKAQQTERDYEEVVAMLENEVGQLRLQMSKSDGVNMQKRLAVLVCQLKKAESGKKTYEVATEKLMRFVEHSLETLAAVDNSSRTANDGNNAKLNKKRALLTLSNEGRDVIKTVRSLMETIPLPFGWEEAYTAEGVKYYINHLNQTTTWTHPVSCMEHQTTSKSPALSTNDGKQVAPPAPPPPAQSSQINKPSEVAKGTKQGNAKRVSPPVVNQEHTGAPQAVS</sequence>
<dbReference type="SUPFAM" id="SSF50156">
    <property type="entry name" value="PDZ domain-like"/>
    <property type="match status" value="1"/>
</dbReference>
<dbReference type="GeneID" id="106075811"/>
<dbReference type="AlphaFoldDB" id="A0A9W3B186"/>
<organism evidence="5 7">
    <name type="scientific">Biomphalaria glabrata</name>
    <name type="common">Bloodfluke planorb</name>
    <name type="synonym">Freshwater snail</name>
    <dbReference type="NCBI Taxonomy" id="6526"/>
    <lineage>
        <taxon>Eukaryota</taxon>
        <taxon>Metazoa</taxon>
        <taxon>Spiralia</taxon>
        <taxon>Lophotrochozoa</taxon>
        <taxon>Mollusca</taxon>
        <taxon>Gastropoda</taxon>
        <taxon>Heterobranchia</taxon>
        <taxon>Euthyneura</taxon>
        <taxon>Panpulmonata</taxon>
        <taxon>Hygrophila</taxon>
        <taxon>Lymnaeoidea</taxon>
        <taxon>Planorbidae</taxon>
        <taxon>Biomphalaria</taxon>
    </lineage>
</organism>
<name>A0A9W3B186_BIOGL</name>
<protein>
    <submittedName>
        <fullName evidence="6 7">Syntaxin-binding protein 4-like</fullName>
    </submittedName>
</protein>
<dbReference type="RefSeq" id="XP_055893230.1">
    <property type="nucleotide sequence ID" value="XM_056037255.1"/>
</dbReference>
<dbReference type="PANTHER" id="PTHR19964">
    <property type="entry name" value="MULTIPLE PDZ DOMAIN PROTEIN"/>
    <property type="match status" value="1"/>
</dbReference>
<dbReference type="InterPro" id="IPR011992">
    <property type="entry name" value="EF-hand-dom_pair"/>
</dbReference>
<dbReference type="CDD" id="cd00201">
    <property type="entry name" value="WW"/>
    <property type="match status" value="1"/>
</dbReference>
<dbReference type="PROSITE" id="PS50106">
    <property type="entry name" value="PDZ"/>
    <property type="match status" value="1"/>
</dbReference>
<keyword evidence="1" id="KW-0175">Coiled coil</keyword>
<keyword evidence="5" id="KW-1185">Reference proteome</keyword>
<reference evidence="6 7" key="1">
    <citation type="submission" date="2025-04" db="UniProtKB">
        <authorList>
            <consortium name="RefSeq"/>
        </authorList>
    </citation>
    <scope>IDENTIFICATION</scope>
</reference>
<feature type="domain" description="WW" evidence="3">
    <location>
        <begin position="512"/>
        <end position="545"/>
    </location>
</feature>
<gene>
    <name evidence="6 7 8" type="primary">LOC106075811</name>
</gene>
<dbReference type="Proteomes" id="UP001165740">
    <property type="component" value="Chromosome 8"/>
</dbReference>
<dbReference type="PANTHER" id="PTHR19964:SF94">
    <property type="entry name" value="SYNTAXIN-BINDING PROTEIN 4-LIKE"/>
    <property type="match status" value="1"/>
</dbReference>
<feature type="coiled-coil region" evidence="1">
    <location>
        <begin position="329"/>
        <end position="419"/>
    </location>
</feature>
<dbReference type="InterPro" id="IPR036034">
    <property type="entry name" value="PDZ_sf"/>
</dbReference>
<dbReference type="RefSeq" id="XP_055893227.1">
    <property type="nucleotide sequence ID" value="XM_056037252.1"/>
</dbReference>
<accession>A0A9W3B186</accession>
<evidence type="ECO:0000259" key="4">
    <source>
        <dbReference type="PROSITE" id="PS50106"/>
    </source>
</evidence>
<evidence type="ECO:0000313" key="6">
    <source>
        <dbReference type="RefSeq" id="XP_055893227.1"/>
    </source>
</evidence>
<proteinExistence type="predicted"/>
<feature type="region of interest" description="Disordered" evidence="2">
    <location>
        <begin position="1"/>
        <end position="25"/>
    </location>
</feature>
<dbReference type="Gene3D" id="2.20.70.10">
    <property type="match status" value="1"/>
</dbReference>
<dbReference type="OMA" id="KXEAKAV"/>
<dbReference type="CDD" id="cd06692">
    <property type="entry name" value="PDZ1_GgSTXBP4-like"/>
    <property type="match status" value="1"/>
</dbReference>
<evidence type="ECO:0000256" key="2">
    <source>
        <dbReference type="SAM" id="MobiDB-lite"/>
    </source>
</evidence>
<feature type="compositionally biased region" description="Polar residues" evidence="2">
    <location>
        <begin position="546"/>
        <end position="563"/>
    </location>
</feature>
<evidence type="ECO:0000256" key="1">
    <source>
        <dbReference type="SAM" id="Coils"/>
    </source>
</evidence>
<evidence type="ECO:0000313" key="8">
    <source>
        <dbReference type="RefSeq" id="XP_055893230.1"/>
    </source>
</evidence>
<feature type="domain" description="PDZ" evidence="4">
    <location>
        <begin position="35"/>
        <end position="121"/>
    </location>
</feature>
<dbReference type="RefSeq" id="XP_055893229.1">
    <property type="nucleotide sequence ID" value="XM_056037254.1"/>
</dbReference>
<evidence type="ECO:0000313" key="7">
    <source>
        <dbReference type="RefSeq" id="XP_055893229.1"/>
    </source>
</evidence>
<evidence type="ECO:0000313" key="5">
    <source>
        <dbReference type="Proteomes" id="UP001165740"/>
    </source>
</evidence>
<dbReference type="SUPFAM" id="SSF47473">
    <property type="entry name" value="EF-hand"/>
    <property type="match status" value="1"/>
</dbReference>
<feature type="compositionally biased region" description="Basic and acidic residues" evidence="2">
    <location>
        <begin position="9"/>
        <end position="25"/>
    </location>
</feature>
<dbReference type="OrthoDB" id="6022242at2759"/>
<dbReference type="PROSITE" id="PS50020">
    <property type="entry name" value="WW_DOMAIN_2"/>
    <property type="match status" value="1"/>
</dbReference>
<dbReference type="SMART" id="SM00456">
    <property type="entry name" value="WW"/>
    <property type="match status" value="1"/>
</dbReference>
<dbReference type="SUPFAM" id="SSF51045">
    <property type="entry name" value="WW domain"/>
    <property type="match status" value="1"/>
</dbReference>
<dbReference type="PROSITE" id="PS01159">
    <property type="entry name" value="WW_DOMAIN_1"/>
    <property type="match status" value="1"/>
</dbReference>
<dbReference type="Pfam" id="PF00595">
    <property type="entry name" value="PDZ"/>
    <property type="match status" value="1"/>
</dbReference>
<dbReference type="Pfam" id="PF00397">
    <property type="entry name" value="WW"/>
    <property type="match status" value="1"/>
</dbReference>
<dbReference type="InterPro" id="IPR051342">
    <property type="entry name" value="PDZ_scaffold"/>
</dbReference>
<evidence type="ECO:0000259" key="3">
    <source>
        <dbReference type="PROSITE" id="PS50020"/>
    </source>
</evidence>
<dbReference type="FunFam" id="2.20.70.10:FF:000034">
    <property type="entry name" value="syntaxin-binding protein 4 isoform X1"/>
    <property type="match status" value="1"/>
</dbReference>
<feature type="region of interest" description="Disordered" evidence="2">
    <location>
        <begin position="546"/>
        <end position="615"/>
    </location>
</feature>